<name>A0A6A5RJP4_9PLEO</name>
<keyword evidence="2" id="KW-1185">Reference proteome</keyword>
<dbReference type="EMBL" id="ML978968">
    <property type="protein sequence ID" value="KAF1928585.1"/>
    <property type="molecule type" value="Genomic_DNA"/>
</dbReference>
<gene>
    <name evidence="1" type="ORF">M421DRAFT_391418</name>
</gene>
<dbReference type="OrthoDB" id="3798035at2759"/>
<dbReference type="AlphaFoldDB" id="A0A6A5RJP4"/>
<evidence type="ECO:0000313" key="1">
    <source>
        <dbReference type="EMBL" id="KAF1928585.1"/>
    </source>
</evidence>
<proteinExistence type="predicted"/>
<organism evidence="1 2">
    <name type="scientific">Didymella exigua CBS 183.55</name>
    <dbReference type="NCBI Taxonomy" id="1150837"/>
    <lineage>
        <taxon>Eukaryota</taxon>
        <taxon>Fungi</taxon>
        <taxon>Dikarya</taxon>
        <taxon>Ascomycota</taxon>
        <taxon>Pezizomycotina</taxon>
        <taxon>Dothideomycetes</taxon>
        <taxon>Pleosporomycetidae</taxon>
        <taxon>Pleosporales</taxon>
        <taxon>Pleosporineae</taxon>
        <taxon>Didymellaceae</taxon>
        <taxon>Didymella</taxon>
    </lineage>
</organism>
<evidence type="ECO:0000313" key="2">
    <source>
        <dbReference type="Proteomes" id="UP000800082"/>
    </source>
</evidence>
<protein>
    <submittedName>
        <fullName evidence="1">Uncharacterized protein</fullName>
    </submittedName>
</protein>
<dbReference type="Proteomes" id="UP000800082">
    <property type="component" value="Unassembled WGS sequence"/>
</dbReference>
<dbReference type="RefSeq" id="XP_033448833.1">
    <property type="nucleotide sequence ID" value="XM_033590004.1"/>
</dbReference>
<accession>A0A6A5RJP4</accession>
<sequence>MKATPYFQRTLLYDLSPAATEHYERCADQVFELESSATRIGVCFQSCKNGPGSGEAKNTTGPFFDEGSIVPLKNCQEMLIYERLKGSSDDDTDNSSILSVASSTALPVAMDQRQENSGPPVYPGVPKLVSGEITSGEIVAFVERTKHDFRVFYLRQRHSLSQLHITKGDFELLVRSCQAFLRFNEYVTAFGKRSEETEVGPPPLKFRDLYTARGNAYRGFECADILRYIEFTNRGRHKDPWSLRQFGVYHRFKMGSTPCSTCILSDKANGVSISTEDDPNNFVKITPDDHLELKDIEDRATHLILCLDSTCDTLTSFEEMYDQFCQRQDNIRLFHPLDAVDVALKDKVKEI</sequence>
<reference evidence="1" key="1">
    <citation type="journal article" date="2020" name="Stud. Mycol.">
        <title>101 Dothideomycetes genomes: a test case for predicting lifestyles and emergence of pathogens.</title>
        <authorList>
            <person name="Haridas S."/>
            <person name="Albert R."/>
            <person name="Binder M."/>
            <person name="Bloem J."/>
            <person name="Labutti K."/>
            <person name="Salamov A."/>
            <person name="Andreopoulos B."/>
            <person name="Baker S."/>
            <person name="Barry K."/>
            <person name="Bills G."/>
            <person name="Bluhm B."/>
            <person name="Cannon C."/>
            <person name="Castanera R."/>
            <person name="Culley D."/>
            <person name="Daum C."/>
            <person name="Ezra D."/>
            <person name="Gonzalez J."/>
            <person name="Henrissat B."/>
            <person name="Kuo A."/>
            <person name="Liang C."/>
            <person name="Lipzen A."/>
            <person name="Lutzoni F."/>
            <person name="Magnuson J."/>
            <person name="Mondo S."/>
            <person name="Nolan M."/>
            <person name="Ohm R."/>
            <person name="Pangilinan J."/>
            <person name="Park H.-J."/>
            <person name="Ramirez L."/>
            <person name="Alfaro M."/>
            <person name="Sun H."/>
            <person name="Tritt A."/>
            <person name="Yoshinaga Y."/>
            <person name="Zwiers L.-H."/>
            <person name="Turgeon B."/>
            <person name="Goodwin S."/>
            <person name="Spatafora J."/>
            <person name="Crous P."/>
            <person name="Grigoriev I."/>
        </authorList>
    </citation>
    <scope>NUCLEOTIDE SEQUENCE</scope>
    <source>
        <strain evidence="1">CBS 183.55</strain>
    </source>
</reference>
<dbReference type="GeneID" id="54347656"/>